<comment type="similarity">
    <text evidence="1 2">Belongs to the plant LTP family.</text>
</comment>
<reference evidence="5" key="1">
    <citation type="journal article" date="2007" name="Physiol. Plantarum">
        <title>An anther-specific lipid transfer protein gene in sugar beet: its expression is strongly reduced in male-sterile plants with Owen cytoplasm.</title>
        <authorList>
            <person name="Matsuhira H."/>
            <person name="Shinada H."/>
            <person name="Yui-Kurino R."/>
            <person name="Hamato N."/>
            <person name="Umeda M."/>
            <person name="Mikami T."/>
            <person name="Kubo T."/>
        </authorList>
    </citation>
    <scope>NUCLEOTIDE SEQUENCE</scope>
</reference>
<protein>
    <recommendedName>
        <fullName evidence="2">Non-specific lipid-transfer protein</fullName>
    </recommendedName>
</protein>
<gene>
    <name evidence="5" type="primary">bvLTP-1</name>
</gene>
<evidence type="ECO:0000256" key="3">
    <source>
        <dbReference type="SAM" id="SignalP"/>
    </source>
</evidence>
<dbReference type="AlphaFoldDB" id="Q0WYX5"/>
<dbReference type="PRINTS" id="PR00382">
    <property type="entry name" value="LIPIDTRNSFER"/>
</dbReference>
<dbReference type="PANTHER" id="PTHR33076">
    <property type="entry name" value="NON-SPECIFIC LIPID-TRANSFER PROTEIN 2-RELATED"/>
    <property type="match status" value="1"/>
</dbReference>
<dbReference type="SUPFAM" id="SSF47699">
    <property type="entry name" value="Bifunctional inhibitor/lipid-transfer protein/seed storage 2S albumin"/>
    <property type="match status" value="1"/>
</dbReference>
<evidence type="ECO:0000256" key="2">
    <source>
        <dbReference type="RuleBase" id="RU000628"/>
    </source>
</evidence>
<sequence length="125" mass="12851">MANKITCFLGYIAVLSLLFARSCAQATATAPSCTDVISNTAPCLPYISRTSPAPSDVCCAGIKNVAAMASTHANQVDICTCLKSNIAGFSYDPTLIAALPKKCSVSINLLPISASTDCSKVSLGN</sequence>
<dbReference type="InterPro" id="IPR000528">
    <property type="entry name" value="Plant_nsLTP"/>
</dbReference>
<dbReference type="PROSITE" id="PS00597">
    <property type="entry name" value="PLANT_LTP"/>
    <property type="match status" value="1"/>
</dbReference>
<feature type="domain" description="Bifunctional inhibitor/plant lipid transfer protein/seed storage helical" evidence="4">
    <location>
        <begin position="33"/>
        <end position="118"/>
    </location>
</feature>
<dbReference type="InterPro" id="IPR036312">
    <property type="entry name" value="Bifun_inhib/LTP/seed_sf"/>
</dbReference>
<evidence type="ECO:0000256" key="1">
    <source>
        <dbReference type="ARBA" id="ARBA00009748"/>
    </source>
</evidence>
<dbReference type="Gene3D" id="1.10.110.10">
    <property type="entry name" value="Plant lipid-transfer and hydrophobic proteins"/>
    <property type="match status" value="1"/>
</dbReference>
<dbReference type="EMBL" id="AB242869">
    <property type="protein sequence ID" value="BAF02666.1"/>
    <property type="molecule type" value="mRNA"/>
</dbReference>
<keyword evidence="3" id="KW-0732">Signal</keyword>
<keyword evidence="2" id="KW-0446">Lipid-binding</keyword>
<feature type="signal peptide" evidence="3">
    <location>
        <begin position="1"/>
        <end position="24"/>
    </location>
</feature>
<dbReference type="SMART" id="SM00499">
    <property type="entry name" value="AAI"/>
    <property type="match status" value="1"/>
</dbReference>
<dbReference type="EMBL" id="AB242871">
    <property type="protein sequence ID" value="BAF02668.1"/>
    <property type="molecule type" value="Genomic_DNA"/>
</dbReference>
<dbReference type="GO" id="GO:0008289">
    <property type="term" value="F:lipid binding"/>
    <property type="evidence" value="ECO:0007669"/>
    <property type="project" value="UniProtKB-KW"/>
</dbReference>
<accession>Q0WYX5</accession>
<dbReference type="GO" id="GO:0006869">
    <property type="term" value="P:lipid transport"/>
    <property type="evidence" value="ECO:0007669"/>
    <property type="project" value="InterPro"/>
</dbReference>
<proteinExistence type="evidence at transcript level"/>
<evidence type="ECO:0000313" key="5">
    <source>
        <dbReference type="EMBL" id="BAF02668.1"/>
    </source>
</evidence>
<keyword evidence="2" id="KW-0813">Transport</keyword>
<dbReference type="InterPro" id="IPR016140">
    <property type="entry name" value="Bifunc_inhib/LTP/seed_store"/>
</dbReference>
<evidence type="ECO:0000259" key="4">
    <source>
        <dbReference type="SMART" id="SM00499"/>
    </source>
</evidence>
<feature type="chain" id="PRO_5007698958" description="Non-specific lipid-transfer protein" evidence="3">
    <location>
        <begin position="25"/>
        <end position="125"/>
    </location>
</feature>
<comment type="function">
    <text evidence="2">Plant non-specific lipid-transfer proteins transfer phospholipids as well as galactolipids across membranes. May play a role in wax or cutin deposition in the cell walls of expanding epidermal cells and certain secretory tissues.</text>
</comment>
<name>Q0WYX5_BETVU</name>
<dbReference type="Pfam" id="PF00234">
    <property type="entry name" value="Tryp_alpha_amyl"/>
    <property type="match status" value="1"/>
</dbReference>
<organism evidence="5">
    <name type="scientific">Beta vulgaris</name>
    <name type="common">Sugar beet</name>
    <dbReference type="NCBI Taxonomy" id="161934"/>
    <lineage>
        <taxon>Eukaryota</taxon>
        <taxon>Viridiplantae</taxon>
        <taxon>Streptophyta</taxon>
        <taxon>Embryophyta</taxon>
        <taxon>Tracheophyta</taxon>
        <taxon>Spermatophyta</taxon>
        <taxon>Magnoliopsida</taxon>
        <taxon>eudicotyledons</taxon>
        <taxon>Gunneridae</taxon>
        <taxon>Pentapetalae</taxon>
        <taxon>Caryophyllales</taxon>
        <taxon>Chenopodiaceae</taxon>
        <taxon>Betoideae</taxon>
        <taxon>Beta</taxon>
    </lineage>
</organism>
<dbReference type="CDD" id="cd01960">
    <property type="entry name" value="nsLTP1"/>
    <property type="match status" value="1"/>
</dbReference>